<feature type="compositionally biased region" description="Low complexity" evidence="1">
    <location>
        <begin position="13"/>
        <end position="24"/>
    </location>
</feature>
<dbReference type="GO" id="GO:0005524">
    <property type="term" value="F:ATP binding"/>
    <property type="evidence" value="ECO:0007669"/>
    <property type="project" value="InterPro"/>
</dbReference>
<dbReference type="InterPro" id="IPR007694">
    <property type="entry name" value="DNA_helicase_DnaB-like_C"/>
</dbReference>
<dbReference type="OrthoDB" id="1038270at2"/>
<dbReference type="InterPro" id="IPR006171">
    <property type="entry name" value="TOPRIM_dom"/>
</dbReference>
<dbReference type="SUPFAM" id="SSF52540">
    <property type="entry name" value="P-loop containing nucleoside triphosphate hydrolases"/>
    <property type="match status" value="1"/>
</dbReference>
<dbReference type="CDD" id="cd00267">
    <property type="entry name" value="ABC_ATPase"/>
    <property type="match status" value="1"/>
</dbReference>
<dbReference type="PROSITE" id="PS51199">
    <property type="entry name" value="SF4_HELICASE"/>
    <property type="match status" value="1"/>
</dbReference>
<dbReference type="Proteomes" id="UP000236724">
    <property type="component" value="Unassembled WGS sequence"/>
</dbReference>
<accession>A0A1H6F5E0</accession>
<dbReference type="PANTHER" id="PTHR12873:SF0">
    <property type="entry name" value="TWINKLE MTDNA HELICASE"/>
    <property type="match status" value="1"/>
</dbReference>
<dbReference type="SUPFAM" id="SSF56731">
    <property type="entry name" value="DNA primase core"/>
    <property type="match status" value="1"/>
</dbReference>
<dbReference type="Pfam" id="PF03796">
    <property type="entry name" value="DnaB_C"/>
    <property type="match status" value="1"/>
</dbReference>
<dbReference type="AlphaFoldDB" id="A0A1H6F5E0"/>
<feature type="region of interest" description="Disordered" evidence="1">
    <location>
        <begin position="1"/>
        <end position="24"/>
    </location>
</feature>
<dbReference type="Pfam" id="PF13155">
    <property type="entry name" value="Toprim_2"/>
    <property type="match status" value="1"/>
</dbReference>
<dbReference type="Gene3D" id="3.40.50.300">
    <property type="entry name" value="P-loop containing nucleotide triphosphate hydrolases"/>
    <property type="match status" value="1"/>
</dbReference>
<gene>
    <name evidence="3" type="ORF">MBHS_01203</name>
</gene>
<dbReference type="GO" id="GO:0043139">
    <property type="term" value="F:5'-3' DNA helicase activity"/>
    <property type="evidence" value="ECO:0007669"/>
    <property type="project" value="InterPro"/>
</dbReference>
<dbReference type="CDD" id="cd01029">
    <property type="entry name" value="TOPRIM_primases"/>
    <property type="match status" value="1"/>
</dbReference>
<evidence type="ECO:0000256" key="1">
    <source>
        <dbReference type="SAM" id="MobiDB-lite"/>
    </source>
</evidence>
<protein>
    <recommendedName>
        <fullName evidence="2">SF4 helicase domain-containing protein</fullName>
    </recommendedName>
</protein>
<reference evidence="3 4" key="1">
    <citation type="submission" date="2016-10" db="EMBL/GenBank/DDBJ databases">
        <authorList>
            <person name="de Groot N.N."/>
        </authorList>
    </citation>
    <scope>NUCLEOTIDE SEQUENCE [LARGE SCALE GENOMIC DNA]</scope>
    <source>
        <strain evidence="3">MBHS1</strain>
    </source>
</reference>
<dbReference type="InterPro" id="IPR034154">
    <property type="entry name" value="TOPRIM_DnaG/twinkle"/>
</dbReference>
<organism evidence="3 4">
    <name type="scientific">Candidatus Venteria ishoeyi</name>
    <dbReference type="NCBI Taxonomy" id="1899563"/>
    <lineage>
        <taxon>Bacteria</taxon>
        <taxon>Pseudomonadati</taxon>
        <taxon>Pseudomonadota</taxon>
        <taxon>Gammaproteobacteria</taxon>
        <taxon>Thiotrichales</taxon>
        <taxon>Thiotrichaceae</taxon>
        <taxon>Venteria</taxon>
    </lineage>
</organism>
<feature type="domain" description="SF4 helicase" evidence="2">
    <location>
        <begin position="275"/>
        <end position="554"/>
    </location>
</feature>
<keyword evidence="4" id="KW-1185">Reference proteome</keyword>
<evidence type="ECO:0000313" key="3">
    <source>
        <dbReference type="EMBL" id="SEH05350.1"/>
    </source>
</evidence>
<proteinExistence type="predicted"/>
<dbReference type="SMART" id="SM00493">
    <property type="entry name" value="TOPRIM"/>
    <property type="match status" value="1"/>
</dbReference>
<dbReference type="GO" id="GO:0006260">
    <property type="term" value="P:DNA replication"/>
    <property type="evidence" value="ECO:0007669"/>
    <property type="project" value="InterPro"/>
</dbReference>
<sequence>MNIDLEYTEDNKNNNNNYPANNPATKKPIVKKAIVSNEKPKDIQTYSKPNKIQQTLNKEVLELFLTRGISENTLQSFKVSQSVHYFAQLKKEGISIDFNYYKNNELVNIKHRSLESKSFGLEKGCELILWNLDNVDDSHNQIIITEGEFDTLALGEVFGNKNIVSVPNGANSSKKQNLTYLDGKENAKLFEGKQLILFFDNDDPGKMLTDAFVSRFGAHRCLIPTYPANCKDANEILLKHGKEGVINAMDSIKFKKVDGIVDVSDFRHKVRDYHKNGFPKGDRIGLDNVDKLISFRGGELTMVTGISGSGKSEFLDFIMVQLAKIHNWNFGICSMENPPEIHFTKLAEKYLNKPFEDVINRSTGELYFEKMNDNDLDKAENFIFNHFNFITHKTTVSDGEKLRSTFSVDYILNQAKTLVQMYGIKGLVIDPWNTIEHVIQTTETETNYVSRILSKVIAFAEDYNVHVFLVAHPTKGVTVNGIDRVATLNDISGSGNFFNKTHNGISVFRDKKEANAPVQVHIQKVKFKFVGTLGVANLDYNRFTGNYTDSQEQIDL</sequence>
<dbReference type="InterPro" id="IPR027032">
    <property type="entry name" value="Twinkle-like"/>
</dbReference>
<dbReference type="PANTHER" id="PTHR12873">
    <property type="entry name" value="T7-LIKE MITOCHONDRIAL DNA HELICASE"/>
    <property type="match status" value="1"/>
</dbReference>
<evidence type="ECO:0000313" key="4">
    <source>
        <dbReference type="Proteomes" id="UP000236724"/>
    </source>
</evidence>
<evidence type="ECO:0000259" key="2">
    <source>
        <dbReference type="PROSITE" id="PS51199"/>
    </source>
</evidence>
<dbReference type="InterPro" id="IPR027417">
    <property type="entry name" value="P-loop_NTPase"/>
</dbReference>
<dbReference type="GO" id="GO:0003697">
    <property type="term" value="F:single-stranded DNA binding"/>
    <property type="evidence" value="ECO:0007669"/>
    <property type="project" value="InterPro"/>
</dbReference>
<dbReference type="Gene3D" id="3.40.1360.10">
    <property type="match status" value="1"/>
</dbReference>
<name>A0A1H6F5E0_9GAMM</name>
<dbReference type="EMBL" id="FMSV02000205">
    <property type="protein sequence ID" value="SEH05350.1"/>
    <property type="molecule type" value="Genomic_DNA"/>
</dbReference>